<gene>
    <name evidence="1" type="ORF">K1I37_05425</name>
</gene>
<accession>A0A9E6ZT07</accession>
<dbReference type="STRING" id="1356854.N007_14935"/>
<dbReference type="RefSeq" id="WP_021298168.1">
    <property type="nucleotide sequence ID" value="NZ_AURB01000176.1"/>
</dbReference>
<keyword evidence="2" id="KW-1185">Reference proteome</keyword>
<organism evidence="1 2">
    <name type="scientific">Alicyclobacillus acidoterrestris (strain ATCC 49025 / DSM 3922 / CIP 106132 / NCIMB 13137 / GD3B)</name>
    <dbReference type="NCBI Taxonomy" id="1356854"/>
    <lineage>
        <taxon>Bacteria</taxon>
        <taxon>Bacillati</taxon>
        <taxon>Bacillota</taxon>
        <taxon>Bacilli</taxon>
        <taxon>Bacillales</taxon>
        <taxon>Alicyclobacillaceae</taxon>
        <taxon>Alicyclobacillus</taxon>
    </lineage>
</organism>
<protein>
    <submittedName>
        <fullName evidence="1">Uncharacterized protein</fullName>
    </submittedName>
</protein>
<evidence type="ECO:0000313" key="2">
    <source>
        <dbReference type="Proteomes" id="UP000829401"/>
    </source>
</evidence>
<dbReference type="OrthoDB" id="9156397at2"/>
<proteinExistence type="predicted"/>
<dbReference type="AlphaFoldDB" id="T0BEQ6"/>
<sequence>MSVKRDWLVLLVDTYNTEIKPKRQSEEEFYQRLQDLQSVVDTFGTDLSNHDRVKKKRHGHARRIKAEAIAAFKVEFSAKIPWIQQADTWDAVHRIVTKCKVPGCQHRL</sequence>
<evidence type="ECO:0000313" key="1">
    <source>
        <dbReference type="EMBL" id="UNO49940.1"/>
    </source>
</evidence>
<dbReference type="EMBL" id="CP080467">
    <property type="protein sequence ID" value="UNO49940.1"/>
    <property type="molecule type" value="Genomic_DNA"/>
</dbReference>
<name>T0BEQ6_ALIAG</name>
<dbReference type="KEGG" id="aaco:K1I37_05425"/>
<accession>T0BEQ6</accession>
<reference evidence="2" key="1">
    <citation type="journal article" date="2022" name="G3 (Bethesda)">
        <title>Unveiling the complete genome sequence of Alicyclobacillus acidoterrestris DSM 3922T, a taint-producing strain.</title>
        <authorList>
            <person name="Leonardo I.C."/>
            <person name="Barreto Crespo M.T."/>
            <person name="Gaspar F.B."/>
        </authorList>
    </citation>
    <scope>NUCLEOTIDE SEQUENCE [LARGE SCALE GENOMIC DNA]</scope>
    <source>
        <strain evidence="2">DSM 3922</strain>
    </source>
</reference>
<dbReference type="Proteomes" id="UP000829401">
    <property type="component" value="Chromosome"/>
</dbReference>